<accession>A0ABV4BR01</accession>
<keyword evidence="2" id="KW-1185">Reference proteome</keyword>
<dbReference type="Proteomes" id="UP001564657">
    <property type="component" value="Unassembled WGS sequence"/>
</dbReference>
<evidence type="ECO:0000313" key="1">
    <source>
        <dbReference type="EMBL" id="MEY8000061.1"/>
    </source>
</evidence>
<name>A0ABV4BR01_9CLOT</name>
<dbReference type="RefSeq" id="WP_369703954.1">
    <property type="nucleotide sequence ID" value="NZ_JBGEWD010000006.1"/>
</dbReference>
<evidence type="ECO:0000313" key="2">
    <source>
        <dbReference type="Proteomes" id="UP001564657"/>
    </source>
</evidence>
<comment type="caution">
    <text evidence="1">The sequence shown here is derived from an EMBL/GenBank/DDBJ whole genome shotgun (WGS) entry which is preliminary data.</text>
</comment>
<organism evidence="1 2">
    <name type="scientific">Clostridium moutaii</name>
    <dbReference type="NCBI Taxonomy" id="3240932"/>
    <lineage>
        <taxon>Bacteria</taxon>
        <taxon>Bacillati</taxon>
        <taxon>Bacillota</taxon>
        <taxon>Clostridia</taxon>
        <taxon>Eubacteriales</taxon>
        <taxon>Clostridiaceae</taxon>
        <taxon>Clostridium</taxon>
    </lineage>
</organism>
<proteinExistence type="predicted"/>
<reference evidence="1 2" key="1">
    <citation type="submission" date="2024-08" db="EMBL/GenBank/DDBJ databases">
        <title>Clostridium lapicellarii sp. nov., and Clostridium renhuaiense sp. nov., two species isolated from the mud in a fermentation cellar used for producing sauce-flavour Chinese liquors.</title>
        <authorList>
            <person name="Yang F."/>
            <person name="Wang H."/>
            <person name="Chen L.Q."/>
            <person name="Zhou N."/>
            <person name="Lu J.J."/>
            <person name="Pu X.X."/>
            <person name="Wan B."/>
            <person name="Wang L."/>
            <person name="Liu S.J."/>
        </authorList>
    </citation>
    <scope>NUCLEOTIDE SEQUENCE [LARGE SCALE GENOMIC DNA]</scope>
    <source>
        <strain evidence="1 2">MT-5</strain>
    </source>
</reference>
<gene>
    <name evidence="1" type="ORF">AB8U03_07590</name>
</gene>
<dbReference type="EMBL" id="JBGEWD010000006">
    <property type="protein sequence ID" value="MEY8000061.1"/>
    <property type="molecule type" value="Genomic_DNA"/>
</dbReference>
<protein>
    <submittedName>
        <fullName evidence="1">Uncharacterized protein</fullName>
    </submittedName>
</protein>
<sequence>MVLLDHPIYPPSYFIKGTVKSAIQLAVKYDELIDIHCDEIVNLIDLITKNSAKTLHIENEYGIQEGNPGKTDVYVDGKERISFELKK</sequence>